<keyword evidence="5" id="KW-1185">Reference proteome</keyword>
<dbReference type="AlphaFoldDB" id="A0AAD3S5N9"/>
<organism evidence="4 5">
    <name type="scientific">Nepenthes gracilis</name>
    <name type="common">Slender pitcher plant</name>
    <dbReference type="NCBI Taxonomy" id="150966"/>
    <lineage>
        <taxon>Eukaryota</taxon>
        <taxon>Viridiplantae</taxon>
        <taxon>Streptophyta</taxon>
        <taxon>Embryophyta</taxon>
        <taxon>Tracheophyta</taxon>
        <taxon>Spermatophyta</taxon>
        <taxon>Magnoliopsida</taxon>
        <taxon>eudicotyledons</taxon>
        <taxon>Gunneridae</taxon>
        <taxon>Pentapetalae</taxon>
        <taxon>Caryophyllales</taxon>
        <taxon>Nepenthaceae</taxon>
        <taxon>Nepenthes</taxon>
    </lineage>
</organism>
<evidence type="ECO:0000313" key="4">
    <source>
        <dbReference type="EMBL" id="GMH04656.1"/>
    </source>
</evidence>
<reference evidence="4" key="1">
    <citation type="submission" date="2023-05" db="EMBL/GenBank/DDBJ databases">
        <title>Nepenthes gracilis genome sequencing.</title>
        <authorList>
            <person name="Fukushima K."/>
        </authorList>
    </citation>
    <scope>NUCLEOTIDE SEQUENCE</scope>
    <source>
        <strain evidence="4">SING2019-196</strain>
    </source>
</reference>
<dbReference type="InterPro" id="IPR030513">
    <property type="entry name" value="Dehydrin_CS"/>
</dbReference>
<dbReference type="PROSITE" id="PS00315">
    <property type="entry name" value="DEHYDRIN_1"/>
    <property type="match status" value="1"/>
</dbReference>
<dbReference type="PANTHER" id="PTHR33346:SF53">
    <property type="entry name" value="DEHYDRIN COR47-LIKE"/>
    <property type="match status" value="1"/>
</dbReference>
<evidence type="ECO:0000256" key="1">
    <source>
        <dbReference type="ARBA" id="ARBA00008403"/>
    </source>
</evidence>
<dbReference type="GO" id="GO:0009737">
    <property type="term" value="P:response to abscisic acid"/>
    <property type="evidence" value="ECO:0007669"/>
    <property type="project" value="TreeGrafter"/>
</dbReference>
<comment type="caution">
    <text evidence="4">The sequence shown here is derived from an EMBL/GenBank/DDBJ whole genome shotgun (WGS) entry which is preliminary data.</text>
</comment>
<dbReference type="GO" id="GO:0009631">
    <property type="term" value="P:cold acclimation"/>
    <property type="evidence" value="ECO:0007669"/>
    <property type="project" value="TreeGrafter"/>
</dbReference>
<feature type="region of interest" description="Disordered" evidence="3">
    <location>
        <begin position="1"/>
        <end position="190"/>
    </location>
</feature>
<dbReference type="GO" id="GO:0009414">
    <property type="term" value="P:response to water deprivation"/>
    <property type="evidence" value="ECO:0007669"/>
    <property type="project" value="TreeGrafter"/>
</dbReference>
<evidence type="ECO:0000256" key="3">
    <source>
        <dbReference type="SAM" id="MobiDB-lite"/>
    </source>
</evidence>
<feature type="region of interest" description="Disordered" evidence="3">
    <location>
        <begin position="213"/>
        <end position="237"/>
    </location>
</feature>
<evidence type="ECO:0000256" key="2">
    <source>
        <dbReference type="RuleBase" id="RU003995"/>
    </source>
</evidence>
<dbReference type="PANTHER" id="PTHR33346">
    <property type="entry name" value="DEHYDRIN XERO 2-RELATED"/>
    <property type="match status" value="1"/>
</dbReference>
<feature type="compositionally biased region" description="Basic and acidic residues" evidence="3">
    <location>
        <begin position="30"/>
        <end position="71"/>
    </location>
</feature>
<dbReference type="PROSITE" id="PS00823">
    <property type="entry name" value="DEHYDRIN_2"/>
    <property type="match status" value="2"/>
</dbReference>
<gene>
    <name evidence="4" type="ORF">Nepgr_006496</name>
</gene>
<feature type="compositionally biased region" description="Basic and acidic residues" evidence="3">
    <location>
        <begin position="116"/>
        <end position="153"/>
    </location>
</feature>
<accession>A0AAD3S5N9</accession>
<dbReference type="Pfam" id="PF00257">
    <property type="entry name" value="Dehydrin"/>
    <property type="match status" value="1"/>
</dbReference>
<dbReference type="InterPro" id="IPR000167">
    <property type="entry name" value="Dehydrin"/>
</dbReference>
<dbReference type="EMBL" id="BSYO01000005">
    <property type="protein sequence ID" value="GMH04656.1"/>
    <property type="molecule type" value="Genomic_DNA"/>
</dbReference>
<proteinExistence type="inferred from homology"/>
<evidence type="ECO:0000313" key="5">
    <source>
        <dbReference type="Proteomes" id="UP001279734"/>
    </source>
</evidence>
<evidence type="ECO:0008006" key="6">
    <source>
        <dbReference type="Google" id="ProtNLM"/>
    </source>
</evidence>
<feature type="compositionally biased region" description="Basic and acidic residues" evidence="3">
    <location>
        <begin position="162"/>
        <end position="185"/>
    </location>
</feature>
<feature type="compositionally biased region" description="Basic and acidic residues" evidence="3">
    <location>
        <begin position="77"/>
        <end position="91"/>
    </location>
</feature>
<protein>
    <recommendedName>
        <fullName evidence="6">Dehydrin</fullName>
    </recommendedName>
</protein>
<dbReference type="GO" id="GO:0016020">
    <property type="term" value="C:membrane"/>
    <property type="evidence" value="ECO:0007669"/>
    <property type="project" value="TreeGrafter"/>
</dbReference>
<sequence>MAEEYNNVNQHNQYVDSETMKSGEAAPVETTDRGIFDFINKKKEEEKPQEEGIVTEFEKVHVSEHVSKEERREEEEKEKKHGLLEKLHRSDSSSSSSDEEEGEDGEKKKKKKEKKGLKEKIKEKLPGREEEERRDQDTAVPVERYEENIHVEEVVPSEPSDPDEKKGFFDKIKEKLPGQNKKPEEVPPPPELECAAAVQEGEGKEKKGILEKIKEKIPGFHPKNEEEKEKEKERAST</sequence>
<name>A0AAD3S5N9_NEPGR</name>
<comment type="similarity">
    <text evidence="1 2">Belongs to the plant dehydrin family.</text>
</comment>
<feature type="compositionally biased region" description="Polar residues" evidence="3">
    <location>
        <begin position="1"/>
        <end position="16"/>
    </location>
</feature>
<dbReference type="Proteomes" id="UP001279734">
    <property type="component" value="Unassembled WGS sequence"/>
</dbReference>
<dbReference type="GO" id="GO:0005829">
    <property type="term" value="C:cytosol"/>
    <property type="evidence" value="ECO:0007669"/>
    <property type="project" value="TreeGrafter"/>
</dbReference>